<dbReference type="InterPro" id="IPR019692">
    <property type="entry name" value="CFP-6_PH"/>
</dbReference>
<gene>
    <name evidence="3" type="ORF">OG579_01915</name>
</gene>
<dbReference type="Pfam" id="PF10756">
    <property type="entry name" value="bPH_6"/>
    <property type="match status" value="1"/>
</dbReference>
<dbReference type="Proteomes" id="UP001432128">
    <property type="component" value="Chromosome"/>
</dbReference>
<keyword evidence="1" id="KW-0472">Membrane</keyword>
<keyword evidence="1" id="KW-1133">Transmembrane helix</keyword>
<evidence type="ECO:0000259" key="2">
    <source>
        <dbReference type="Pfam" id="PF10756"/>
    </source>
</evidence>
<proteinExistence type="predicted"/>
<protein>
    <submittedName>
        <fullName evidence="3">PH domain-containing protein</fullName>
    </submittedName>
</protein>
<evidence type="ECO:0000313" key="4">
    <source>
        <dbReference type="Proteomes" id="UP001432128"/>
    </source>
</evidence>
<keyword evidence="4" id="KW-1185">Reference proteome</keyword>
<sequence>MTRSVPPTTGTVEWDLTYRAVRTPRWATVVAALFVIAHVVVGILLRVSDTGVRFRVTDQVGLAMIGVVLGGAIMTLTRPRLRVGAAGVEVRNILGERLFEWPDVEGIWYPDKGHWARLELPAFEHVPVMAIQANDGIRAVQAMDTFRELHDRYRT</sequence>
<feature type="transmembrane region" description="Helical" evidence="1">
    <location>
        <begin position="59"/>
        <end position="77"/>
    </location>
</feature>
<accession>A0AAU4K3K3</accession>
<dbReference type="KEGG" id="whr:OG579_01915"/>
<name>A0AAU4K3K3_9NOCA</name>
<dbReference type="EMBL" id="CP108021">
    <property type="protein sequence ID" value="WUM20619.1"/>
    <property type="molecule type" value="Genomic_DNA"/>
</dbReference>
<evidence type="ECO:0000256" key="1">
    <source>
        <dbReference type="SAM" id="Phobius"/>
    </source>
</evidence>
<organism evidence="3 4">
    <name type="scientific">Williamsia herbipolensis</name>
    <dbReference type="NCBI Taxonomy" id="1603258"/>
    <lineage>
        <taxon>Bacteria</taxon>
        <taxon>Bacillati</taxon>
        <taxon>Actinomycetota</taxon>
        <taxon>Actinomycetes</taxon>
        <taxon>Mycobacteriales</taxon>
        <taxon>Nocardiaceae</taxon>
        <taxon>Williamsia</taxon>
    </lineage>
</organism>
<feature type="domain" description="Low molecular weight protein antigen 6 PH" evidence="2">
    <location>
        <begin position="78"/>
        <end position="148"/>
    </location>
</feature>
<dbReference type="RefSeq" id="WP_328857879.1">
    <property type="nucleotide sequence ID" value="NZ_CP108021.1"/>
</dbReference>
<evidence type="ECO:0000313" key="3">
    <source>
        <dbReference type="EMBL" id="WUM20619.1"/>
    </source>
</evidence>
<dbReference type="AlphaFoldDB" id="A0AAU4K3K3"/>
<keyword evidence="1" id="KW-0812">Transmembrane</keyword>
<reference evidence="3 4" key="1">
    <citation type="submission" date="2022-10" db="EMBL/GenBank/DDBJ databases">
        <title>The complete genomes of actinobacterial strains from the NBC collection.</title>
        <authorList>
            <person name="Joergensen T.S."/>
            <person name="Alvarez Arevalo M."/>
            <person name="Sterndorff E.B."/>
            <person name="Faurdal D."/>
            <person name="Vuksanovic O."/>
            <person name="Mourched A.-S."/>
            <person name="Charusanti P."/>
            <person name="Shaw S."/>
            <person name="Blin K."/>
            <person name="Weber T."/>
        </authorList>
    </citation>
    <scope>NUCLEOTIDE SEQUENCE [LARGE SCALE GENOMIC DNA]</scope>
    <source>
        <strain evidence="3 4">NBC_00319</strain>
    </source>
</reference>
<feature type="transmembrane region" description="Helical" evidence="1">
    <location>
        <begin position="26"/>
        <end position="47"/>
    </location>
</feature>